<evidence type="ECO:0000313" key="4">
    <source>
        <dbReference type="Proteomes" id="UP001597231"/>
    </source>
</evidence>
<dbReference type="RefSeq" id="WP_381479442.1">
    <property type="nucleotide sequence ID" value="NZ_JBHTLT010000001.1"/>
</dbReference>
<keyword evidence="4" id="KW-1185">Reference proteome</keyword>
<dbReference type="PANTHER" id="PTHR34985">
    <property type="entry name" value="SLR0554 PROTEIN"/>
    <property type="match status" value="1"/>
</dbReference>
<evidence type="ECO:0000259" key="2">
    <source>
        <dbReference type="Pfam" id="PF05272"/>
    </source>
</evidence>
<gene>
    <name evidence="3" type="ORF">ACFQ38_00275</name>
</gene>
<dbReference type="InterPro" id="IPR007936">
    <property type="entry name" value="VapE-like_dom"/>
</dbReference>
<dbReference type="Proteomes" id="UP001597231">
    <property type="component" value="Unassembled WGS sequence"/>
</dbReference>
<dbReference type="EMBL" id="JBHTLT010000001">
    <property type="protein sequence ID" value="MFD1203572.1"/>
    <property type="molecule type" value="Genomic_DNA"/>
</dbReference>
<proteinExistence type="predicted"/>
<evidence type="ECO:0000256" key="1">
    <source>
        <dbReference type="SAM" id="MobiDB-lite"/>
    </source>
</evidence>
<feature type="compositionally biased region" description="Basic and acidic residues" evidence="1">
    <location>
        <begin position="228"/>
        <end position="237"/>
    </location>
</feature>
<feature type="region of interest" description="Disordered" evidence="1">
    <location>
        <begin position="218"/>
        <end position="237"/>
    </location>
</feature>
<reference evidence="4" key="1">
    <citation type="journal article" date="2019" name="Int. J. Syst. Evol. Microbiol.">
        <title>The Global Catalogue of Microorganisms (GCM) 10K type strain sequencing project: providing services to taxonomists for standard genome sequencing and annotation.</title>
        <authorList>
            <consortium name="The Broad Institute Genomics Platform"/>
            <consortium name="The Broad Institute Genome Sequencing Center for Infectious Disease"/>
            <person name="Wu L."/>
            <person name="Ma J."/>
        </authorList>
    </citation>
    <scope>NUCLEOTIDE SEQUENCE [LARGE SCALE GENOMIC DNA]</scope>
    <source>
        <strain evidence="4">CCUG 53915</strain>
    </source>
</reference>
<sequence>MMQKAENIQKFNIQHDGSFVISTANSRHSMSWKNSEILWSDFVKKLSQTTRTPETYADYQKMTKKEQGKVKDVGGFVGGSLKGGRRKAEAVGWRQVVTLDADFVKGDFWPLVEMLFDSACVAYSTHSHRPDRQKVRLVIPLSRTVTPEEYVAVAKRLAADIGIDMFDDTTYEPHRLMYWPSTASDAEYLFKLQDAEWLDPDTVLSRYQDWRDPLEWPESSRQKQVQKRLADRQGDPHEKAGMVGAFCRSYSIEEAIETFLNDVYTQHSEGRYTYNEGSTAGGLVLYDDGKFAYSHHGTDPVSGMLVNAFDLVRLHKYNVLDDDAKEGTPISRMPSTLAMNKLAKSDGRVKQTLVSERLADAEFDFADEEAPSINSNGVSEGETATTDDRWMKKLAITNSGDFEDSRTNLLLILENDPNLKGRFALNEFAQRALIKGDLPWRKCEGPADFFNDFDEAGLRNYLERVYGISSVLKTQDALAQVFHAHKYHPVRDYLNSLEWDGRERLDTLLIDTLGAEDTELNRVVTRKTFAAAVARIMTPGCKMDYMLTLVGAQGLGKSSLFGRLGSDWFSDSLTSVTGKEAYEQLQGAWIVEMGELSATRKADVESIKHFLTKRVDRFRVAYGRHVTDFPRQCIFVGTTNDVEFLRDATGNRRFWVMPVGKQEIRRPWHSLTQDEVNQIWAEAVERFKDGELLYLPENLEEEMWEIQKGHSEESPLFGPIQEHLERLVPTNFNSMDMQERRSFFDDAFDLTDDGETLVKRDRVCALEIWIELLHGRPEKFPMLERREINSILRRMPGWKQHDGSKSGLLRFGPEIGTQRAYVREEIPEETAGKEEQLFDFLA</sequence>
<feature type="domain" description="Virulence-associated protein E-like" evidence="2">
    <location>
        <begin position="494"/>
        <end position="710"/>
    </location>
</feature>
<organism evidence="3 4">
    <name type="scientific">Sporosarcina contaminans</name>
    <dbReference type="NCBI Taxonomy" id="633403"/>
    <lineage>
        <taxon>Bacteria</taxon>
        <taxon>Bacillati</taxon>
        <taxon>Bacillota</taxon>
        <taxon>Bacilli</taxon>
        <taxon>Bacillales</taxon>
        <taxon>Caryophanaceae</taxon>
        <taxon>Sporosarcina</taxon>
    </lineage>
</organism>
<evidence type="ECO:0000313" key="3">
    <source>
        <dbReference type="EMBL" id="MFD1203572.1"/>
    </source>
</evidence>
<dbReference type="PANTHER" id="PTHR34985:SF1">
    <property type="entry name" value="SLR0554 PROTEIN"/>
    <property type="match status" value="1"/>
</dbReference>
<dbReference type="Pfam" id="PF05272">
    <property type="entry name" value="VapE-like_dom"/>
    <property type="match status" value="1"/>
</dbReference>
<comment type="caution">
    <text evidence="3">The sequence shown here is derived from an EMBL/GenBank/DDBJ whole genome shotgun (WGS) entry which is preliminary data.</text>
</comment>
<protein>
    <submittedName>
        <fullName evidence="3">VapE domain-containing protein</fullName>
    </submittedName>
</protein>
<accession>A0ABW3TSV8</accession>
<name>A0ABW3TSV8_9BACL</name>